<dbReference type="EMBL" id="LT670849">
    <property type="protein sequence ID" value="SHN85365.1"/>
    <property type="molecule type" value="Genomic_DNA"/>
</dbReference>
<feature type="signal peptide" evidence="1">
    <location>
        <begin position="1"/>
        <end position="21"/>
    </location>
</feature>
<evidence type="ECO:0000313" key="3">
    <source>
        <dbReference type="Proteomes" id="UP000184096"/>
    </source>
</evidence>
<dbReference type="AlphaFoldDB" id="A0A1M7UR16"/>
<accession>A0A1M7UR16</accession>
<dbReference type="Proteomes" id="UP000184096">
    <property type="component" value="Chromosome I"/>
</dbReference>
<evidence type="ECO:0000256" key="1">
    <source>
        <dbReference type="SAM" id="SignalP"/>
    </source>
</evidence>
<evidence type="ECO:0000313" key="2">
    <source>
        <dbReference type="EMBL" id="SHN85365.1"/>
    </source>
</evidence>
<protein>
    <submittedName>
        <fullName evidence="2">Uncharacterized protein</fullName>
    </submittedName>
</protein>
<keyword evidence="1" id="KW-0732">Signal</keyword>
<name>A0A1M7UR16_9BRAD</name>
<proteinExistence type="predicted"/>
<keyword evidence="3" id="KW-1185">Reference proteome</keyword>
<gene>
    <name evidence="2" type="ORF">SAMN05444170_6271</name>
</gene>
<reference evidence="3" key="1">
    <citation type="submission" date="2016-11" db="EMBL/GenBank/DDBJ databases">
        <authorList>
            <person name="Varghese N."/>
            <person name="Submissions S."/>
        </authorList>
    </citation>
    <scope>NUCLEOTIDE SEQUENCE [LARGE SCALE GENOMIC DNA]</scope>
    <source>
        <strain evidence="3">GAS401</strain>
    </source>
</reference>
<sequence>MIRHGAVTLFAVLLSGAYANAADQTQIGAGITRAQQIGSASQLVQSAVDVLVRNAERIQEPQLRNVTLDSFLNPNTCIRHRAHVTDSVKSQILATLVAQNLVNPNDAANITGGVKAGVFPPVVNDGSACPTLPMTFKATPGSNLGGHHSYPGGLAVHESFNDQSSINFADTYRGEYGIIGRHDLPIATGISRDRDDADININQDVVLAAPIWHDWAKMMVFQWNADGTEFTELNFGGTGTNDNFGAPGDSRTGGHHIISIAETMARGLSPLVVITQASAHSAPTLGNEFKVVNWLRAAAILAQIDPVAKGYLVEDNGQLRLPPLAQLGSGTDLAAAGQGNLLIEYQIHNLSDSDFVNSIPAVTTVQVLLAEVAPQFGYDAGDVSRYNNFFRNVVLSNLSPERLMVLYDKQGIERFVDEIRKLRHLHLI</sequence>
<organism evidence="2 3">
    <name type="scientific">Bradyrhizobium erythrophlei</name>
    <dbReference type="NCBI Taxonomy" id="1437360"/>
    <lineage>
        <taxon>Bacteria</taxon>
        <taxon>Pseudomonadati</taxon>
        <taxon>Pseudomonadota</taxon>
        <taxon>Alphaproteobacteria</taxon>
        <taxon>Hyphomicrobiales</taxon>
        <taxon>Nitrobacteraceae</taxon>
        <taxon>Bradyrhizobium</taxon>
    </lineage>
</organism>
<feature type="chain" id="PRO_5013111053" evidence="1">
    <location>
        <begin position="22"/>
        <end position="428"/>
    </location>
</feature>